<dbReference type="GO" id="GO:0003677">
    <property type="term" value="F:DNA binding"/>
    <property type="evidence" value="ECO:0007669"/>
    <property type="project" value="InterPro"/>
</dbReference>
<dbReference type="Pfam" id="PF01548">
    <property type="entry name" value="DEDD_Tnp_IS110"/>
    <property type="match status" value="1"/>
</dbReference>
<dbReference type="GO" id="GO:0006313">
    <property type="term" value="P:DNA transposition"/>
    <property type="evidence" value="ECO:0007669"/>
    <property type="project" value="InterPro"/>
</dbReference>
<dbReference type="AlphaFoldDB" id="A0A0C1QH68"/>
<evidence type="ECO:0000259" key="2">
    <source>
        <dbReference type="Pfam" id="PF02371"/>
    </source>
</evidence>
<dbReference type="RefSeq" id="WP_039455504.1">
    <property type="nucleotide sequence ID" value="NZ_JSWE01000077.1"/>
</dbReference>
<dbReference type="InterPro" id="IPR047650">
    <property type="entry name" value="Transpos_IS110"/>
</dbReference>
<evidence type="ECO:0000313" key="5">
    <source>
        <dbReference type="EMBL" id="KIE05174.1"/>
    </source>
</evidence>
<evidence type="ECO:0000313" key="4">
    <source>
        <dbReference type="EMBL" id="KIE05146.1"/>
    </source>
</evidence>
<gene>
    <name evidence="6" type="ORF">NF27_DA00010</name>
    <name evidence="5" type="ORF">NF27_EN00020</name>
    <name evidence="4" type="ORF">NF27_EX00010</name>
    <name evidence="3" type="ORF">NF27_FC00010</name>
</gene>
<comment type="caution">
    <text evidence="3">The sequence shown here is derived from an EMBL/GenBank/DDBJ whole genome shotgun (WGS) entry which is preliminary data.</text>
</comment>
<feature type="domain" description="Transposase IS116/IS110/IS902 C-terminal" evidence="2">
    <location>
        <begin position="195"/>
        <end position="280"/>
    </location>
</feature>
<name>A0A0C1QH68_9RICK</name>
<dbReference type="EMBL" id="JSWE01000128">
    <property type="protein sequence ID" value="KIE04899.1"/>
    <property type="molecule type" value="Genomic_DNA"/>
</dbReference>
<sequence>MFEGTLGIDISKKELAVALIIGNKISKNKFANNQQGFAKLNQWLSIKAIKDLKVCMEATGSYGDEVAEFLYNQGYSVSIINPACIKAYASSKLKRHKTDEVDAVLIAEYANKNELHPYKPRDSMLKKLRSFYRCQQNLKIQRTQVSNYLENEHTLPDSISIIYRRLLNEIDLQIKSIDLLIDELLTNNSTLKEHCENLQSIPGVGKITAIAILSEVPDFSSFNSARQLAAYAGLTPKQNTSGTSVRGKSRLSKIGSSNLRKALYFPAISAKSHNSIVKEFANKLKNRGKNTMVIIGAIMRKLLHIAFGVIKHKTKYNSQMLYT</sequence>
<evidence type="ECO:0000313" key="7">
    <source>
        <dbReference type="Proteomes" id="UP000031258"/>
    </source>
</evidence>
<dbReference type="EMBL" id="JSWE01000123">
    <property type="protein sequence ID" value="KIE05146.1"/>
    <property type="molecule type" value="Genomic_DNA"/>
</dbReference>
<dbReference type="OrthoDB" id="8261795at2"/>
<accession>A0A0C1QH68</accession>
<protein>
    <submittedName>
        <fullName evidence="3">Transposase</fullName>
    </submittedName>
</protein>
<keyword evidence="7" id="KW-1185">Reference proteome</keyword>
<proteinExistence type="predicted"/>
<feature type="domain" description="Transposase IS110-like N-terminal" evidence="1">
    <location>
        <begin position="6"/>
        <end position="150"/>
    </location>
</feature>
<dbReference type="EMBL" id="JSWE01000114">
    <property type="protein sequence ID" value="KIE05174.1"/>
    <property type="molecule type" value="Genomic_DNA"/>
</dbReference>
<evidence type="ECO:0000313" key="3">
    <source>
        <dbReference type="EMBL" id="KIE04899.1"/>
    </source>
</evidence>
<dbReference type="InterPro" id="IPR003346">
    <property type="entry name" value="Transposase_20"/>
</dbReference>
<dbReference type="NCBIfam" id="NF033542">
    <property type="entry name" value="transpos_IS110"/>
    <property type="match status" value="1"/>
</dbReference>
<evidence type="ECO:0000259" key="1">
    <source>
        <dbReference type="Pfam" id="PF01548"/>
    </source>
</evidence>
<dbReference type="Proteomes" id="UP000031258">
    <property type="component" value="Unassembled WGS sequence"/>
</dbReference>
<reference evidence="3 7" key="1">
    <citation type="submission" date="2014-11" db="EMBL/GenBank/DDBJ databases">
        <title>A Rickettsiales Symbiont of Amoebae With Ancient Features.</title>
        <authorList>
            <person name="Schulz F."/>
            <person name="Martijn J."/>
            <person name="Wascher F."/>
            <person name="Kostanjsek R."/>
            <person name="Ettema T.J."/>
            <person name="Horn M."/>
        </authorList>
    </citation>
    <scope>NUCLEOTIDE SEQUENCE [LARGE SCALE GENOMIC DNA]</scope>
    <source>
        <strain evidence="3 7">UWC36</strain>
    </source>
</reference>
<dbReference type="Pfam" id="PF02371">
    <property type="entry name" value="Transposase_20"/>
    <property type="match status" value="1"/>
</dbReference>
<dbReference type="PANTHER" id="PTHR33055">
    <property type="entry name" value="TRANSPOSASE FOR INSERTION SEQUENCE ELEMENT IS1111A"/>
    <property type="match status" value="1"/>
</dbReference>
<evidence type="ECO:0000313" key="6">
    <source>
        <dbReference type="EMBL" id="KIE05737.1"/>
    </source>
</evidence>
<organism evidence="3 7">
    <name type="scientific">Candidatus Jidaibacter acanthamoebae</name>
    <dbReference type="NCBI Taxonomy" id="86105"/>
    <lineage>
        <taxon>Bacteria</taxon>
        <taxon>Pseudomonadati</taxon>
        <taxon>Pseudomonadota</taxon>
        <taxon>Alphaproteobacteria</taxon>
        <taxon>Rickettsiales</taxon>
        <taxon>Candidatus Midichloriaceae</taxon>
        <taxon>Candidatus Jidaibacter</taxon>
    </lineage>
</organism>
<dbReference type="InterPro" id="IPR002525">
    <property type="entry name" value="Transp_IS110-like_N"/>
</dbReference>
<dbReference type="EMBL" id="JSWE01000077">
    <property type="protein sequence ID" value="KIE05737.1"/>
    <property type="molecule type" value="Genomic_DNA"/>
</dbReference>
<dbReference type="GO" id="GO:0004803">
    <property type="term" value="F:transposase activity"/>
    <property type="evidence" value="ECO:0007669"/>
    <property type="project" value="InterPro"/>
</dbReference>
<dbReference type="PANTHER" id="PTHR33055:SF3">
    <property type="entry name" value="PUTATIVE TRANSPOSASE FOR IS117-RELATED"/>
    <property type="match status" value="1"/>
</dbReference>